<feature type="domain" description="Sigma factor regulator C-terminal" evidence="2">
    <location>
        <begin position="170"/>
        <end position="312"/>
    </location>
</feature>
<evidence type="ECO:0000256" key="1">
    <source>
        <dbReference type="SAM" id="Phobius"/>
    </source>
</evidence>
<proteinExistence type="predicted"/>
<evidence type="ECO:0000259" key="2">
    <source>
        <dbReference type="Pfam" id="PF13791"/>
    </source>
</evidence>
<feature type="transmembrane region" description="Helical" evidence="1">
    <location>
        <begin position="27"/>
        <end position="48"/>
    </location>
</feature>
<dbReference type="InterPro" id="IPR025672">
    <property type="entry name" value="Sigma_reg_C_dom"/>
</dbReference>
<evidence type="ECO:0000313" key="5">
    <source>
        <dbReference type="Proteomes" id="UP000789845"/>
    </source>
</evidence>
<evidence type="ECO:0008006" key="6">
    <source>
        <dbReference type="Google" id="ProtNLM"/>
    </source>
</evidence>
<dbReference type="Pfam" id="PF13791">
    <property type="entry name" value="Sigma_reg_C"/>
    <property type="match status" value="1"/>
</dbReference>
<keyword evidence="1" id="KW-1133">Transmembrane helix</keyword>
<protein>
    <recommendedName>
        <fullName evidence="6">Sigma factor regulator C-terminal domain-containing protein</fullName>
    </recommendedName>
</protein>
<dbReference type="EMBL" id="CAKJTG010000015">
    <property type="protein sequence ID" value="CAG9609049.1"/>
    <property type="molecule type" value="Genomic_DNA"/>
</dbReference>
<reference evidence="4" key="1">
    <citation type="submission" date="2021-10" db="EMBL/GenBank/DDBJ databases">
        <authorList>
            <person name="Criscuolo A."/>
        </authorList>
    </citation>
    <scope>NUCLEOTIDE SEQUENCE</scope>
    <source>
        <strain evidence="4">CIP111885</strain>
    </source>
</reference>
<keyword evidence="1" id="KW-0472">Membrane</keyword>
<dbReference type="RefSeq" id="WP_230497288.1">
    <property type="nucleotide sequence ID" value="NZ_CAKJTG010000015.1"/>
</dbReference>
<gene>
    <name evidence="4" type="ORF">NEOCIP111885_02768</name>
</gene>
<comment type="caution">
    <text evidence="4">The sequence shown here is derived from an EMBL/GenBank/DDBJ whole genome shotgun (WGS) entry which is preliminary data.</text>
</comment>
<sequence length="318" mass="35951">MNNEPFQSNDIEGIVKKAKRKSVLRNILISTISLLFVGTLFIFINGLIVGNAYNKAVEANRLLFQISEPNINIGGGTFDYRILSGTYSYNKYKVIGNRVVPWGNDTREFNALGHNNKGSAISVYDDVSVGKTEEDKQYYNTTNGQRTMQFYHPWFEYTKIHNDLDLIQNAPDNAIMEVAISFDQSYSVSEVQEFFNLKDKITWYRINDYNQDAKEQLKGLHSSGDSASFVYGFNVTMLKGEGDIVAQNEEDFIGTLEELKDTGNYNYFIEPLLESVNQNMKDGIILGVVVTGTKEELLKIKQNNNIRAISLGAVATEY</sequence>
<evidence type="ECO:0000313" key="4">
    <source>
        <dbReference type="EMBL" id="CAG9609049.1"/>
    </source>
</evidence>
<dbReference type="Pfam" id="PF13800">
    <property type="entry name" value="Sigma_reg_N"/>
    <property type="match status" value="1"/>
</dbReference>
<feature type="domain" description="Sigma factor regulator N-terminal" evidence="3">
    <location>
        <begin position="14"/>
        <end position="99"/>
    </location>
</feature>
<evidence type="ECO:0000259" key="3">
    <source>
        <dbReference type="Pfam" id="PF13800"/>
    </source>
</evidence>
<dbReference type="Proteomes" id="UP000789845">
    <property type="component" value="Unassembled WGS sequence"/>
</dbReference>
<organism evidence="4 5">
    <name type="scientific">Pseudoneobacillus rhizosphaerae</name>
    <dbReference type="NCBI Taxonomy" id="2880968"/>
    <lineage>
        <taxon>Bacteria</taxon>
        <taxon>Bacillati</taxon>
        <taxon>Bacillota</taxon>
        <taxon>Bacilli</taxon>
        <taxon>Bacillales</taxon>
        <taxon>Bacillaceae</taxon>
        <taxon>Pseudoneobacillus</taxon>
    </lineage>
</organism>
<keyword evidence="1" id="KW-0812">Transmembrane</keyword>
<name>A0A9C7GAP0_9BACI</name>
<dbReference type="InterPro" id="IPR029101">
    <property type="entry name" value="Sigma_reg_N"/>
</dbReference>
<keyword evidence="5" id="KW-1185">Reference proteome</keyword>
<accession>A0A9C7GAP0</accession>
<dbReference type="AlphaFoldDB" id="A0A9C7GAP0"/>